<feature type="compositionally biased region" description="Basic and acidic residues" evidence="1">
    <location>
        <begin position="241"/>
        <end position="251"/>
    </location>
</feature>
<evidence type="ECO:0000256" key="1">
    <source>
        <dbReference type="SAM" id="MobiDB-lite"/>
    </source>
</evidence>
<evidence type="ECO:0000313" key="3">
    <source>
        <dbReference type="Proteomes" id="UP000799750"/>
    </source>
</evidence>
<dbReference type="AlphaFoldDB" id="A0A6A6QSA4"/>
<dbReference type="EMBL" id="MU004191">
    <property type="protein sequence ID" value="KAF2493767.1"/>
    <property type="molecule type" value="Genomic_DNA"/>
</dbReference>
<accession>A0A6A6QSA4</accession>
<dbReference type="PANTHER" id="PTHR15410:SF2">
    <property type="entry name" value="HIRA-INTERACTING PROTEIN 3"/>
    <property type="match status" value="1"/>
</dbReference>
<proteinExistence type="predicted"/>
<feature type="region of interest" description="Disordered" evidence="1">
    <location>
        <begin position="72"/>
        <end position="259"/>
    </location>
</feature>
<dbReference type="OrthoDB" id="552755at2759"/>
<keyword evidence="3" id="KW-1185">Reference proteome</keyword>
<feature type="compositionally biased region" description="Basic residues" evidence="1">
    <location>
        <begin position="118"/>
        <end position="136"/>
    </location>
</feature>
<sequence>MAYDDADQDAPTDATIEKVLRESVVEIWKSGNTDDLTVKRVRTVTEEKLELPSGFLKDALWKTKSHTIIHGQVDTCQKEDAAPTPEPSPPKKKKVAAKPAPKPKAAPKKTKPAEPPRGVKRKSPVSKPKPQKRRKVVSSDEDEESDAPDSVQSPSDSDLAAGPKSPARRAAANVKKVESDDEMSDASAGHDNEPPDDESDQETGAKASKAKKDASESELSDVLDEPPTKKPRTKKATSAPKPREPKAKSAGKDVTPQEAEIKQLQSHLVSCGIKKVWARYLAQYDTPKEKISHLKELLRDAGMDGRYTLEKAQKIKAKRELDAELNAVQEGAKAWGNAEDAGGRPRRAAARASKPVAPIKFDSDDSGEEQDGGDDDSDDAVEDNGDGEDDEDEESEESAFSGSDSD</sequence>
<name>A0A6A6QSA4_9PEZI</name>
<dbReference type="InterPro" id="IPR037647">
    <property type="entry name" value="HIRIP3"/>
</dbReference>
<dbReference type="Proteomes" id="UP000799750">
    <property type="component" value="Unassembled WGS sequence"/>
</dbReference>
<dbReference type="GO" id="GO:0005634">
    <property type="term" value="C:nucleus"/>
    <property type="evidence" value="ECO:0007669"/>
    <property type="project" value="TreeGrafter"/>
</dbReference>
<feature type="region of interest" description="Disordered" evidence="1">
    <location>
        <begin position="333"/>
        <end position="406"/>
    </location>
</feature>
<dbReference type="PANTHER" id="PTHR15410">
    <property type="entry name" value="HIRA-INTERACTING PROTEIN 3"/>
    <property type="match status" value="1"/>
</dbReference>
<protein>
    <submittedName>
        <fullName evidence="2">Uncharacterized protein</fullName>
    </submittedName>
</protein>
<gene>
    <name evidence="2" type="ORF">BU16DRAFT_527967</name>
</gene>
<reference evidence="2" key="1">
    <citation type="journal article" date="2020" name="Stud. Mycol.">
        <title>101 Dothideomycetes genomes: a test case for predicting lifestyles and emergence of pathogens.</title>
        <authorList>
            <person name="Haridas S."/>
            <person name="Albert R."/>
            <person name="Binder M."/>
            <person name="Bloem J."/>
            <person name="Labutti K."/>
            <person name="Salamov A."/>
            <person name="Andreopoulos B."/>
            <person name="Baker S."/>
            <person name="Barry K."/>
            <person name="Bills G."/>
            <person name="Bluhm B."/>
            <person name="Cannon C."/>
            <person name="Castanera R."/>
            <person name="Culley D."/>
            <person name="Daum C."/>
            <person name="Ezra D."/>
            <person name="Gonzalez J."/>
            <person name="Henrissat B."/>
            <person name="Kuo A."/>
            <person name="Liang C."/>
            <person name="Lipzen A."/>
            <person name="Lutzoni F."/>
            <person name="Magnuson J."/>
            <person name="Mondo S."/>
            <person name="Nolan M."/>
            <person name="Ohm R."/>
            <person name="Pangilinan J."/>
            <person name="Park H.-J."/>
            <person name="Ramirez L."/>
            <person name="Alfaro M."/>
            <person name="Sun H."/>
            <person name="Tritt A."/>
            <person name="Yoshinaga Y."/>
            <person name="Zwiers L.-H."/>
            <person name="Turgeon B."/>
            <person name="Goodwin S."/>
            <person name="Spatafora J."/>
            <person name="Crous P."/>
            <person name="Grigoriev I."/>
        </authorList>
    </citation>
    <scope>NUCLEOTIDE SEQUENCE</scope>
    <source>
        <strain evidence="2">CBS 269.34</strain>
    </source>
</reference>
<feature type="compositionally biased region" description="Acidic residues" evidence="1">
    <location>
        <begin position="364"/>
        <end position="397"/>
    </location>
</feature>
<organism evidence="2 3">
    <name type="scientific">Lophium mytilinum</name>
    <dbReference type="NCBI Taxonomy" id="390894"/>
    <lineage>
        <taxon>Eukaryota</taxon>
        <taxon>Fungi</taxon>
        <taxon>Dikarya</taxon>
        <taxon>Ascomycota</taxon>
        <taxon>Pezizomycotina</taxon>
        <taxon>Dothideomycetes</taxon>
        <taxon>Pleosporomycetidae</taxon>
        <taxon>Mytilinidiales</taxon>
        <taxon>Mytilinidiaceae</taxon>
        <taxon>Lophium</taxon>
    </lineage>
</organism>
<evidence type="ECO:0000313" key="2">
    <source>
        <dbReference type="EMBL" id="KAF2493767.1"/>
    </source>
</evidence>